<accession>A0A8K0PHG5</accession>
<proteinExistence type="inferred from homology"/>
<keyword evidence="4 7" id="KW-0378">Hydrolase</keyword>
<name>A0A8K0PHG5_9PEZI</name>
<comment type="catalytic activity">
    <reaction evidence="6">
        <text>feruloyl-polysaccharide + H2O = ferulate + polysaccharide.</text>
        <dbReference type="EC" id="3.1.1.73"/>
    </reaction>
</comment>
<evidence type="ECO:0000256" key="6">
    <source>
        <dbReference type="ARBA" id="ARBA00034075"/>
    </source>
</evidence>
<evidence type="ECO:0000313" key="8">
    <source>
        <dbReference type="EMBL" id="KAG8630016.1"/>
    </source>
</evidence>
<comment type="caution">
    <text evidence="8">The sequence shown here is derived from an EMBL/GenBank/DDBJ whole genome shotgun (WGS) entry which is preliminary data.</text>
</comment>
<keyword evidence="9" id="KW-1185">Reference proteome</keyword>
<dbReference type="Proteomes" id="UP000809789">
    <property type="component" value="Unassembled WGS sequence"/>
</dbReference>
<dbReference type="InterPro" id="IPR011118">
    <property type="entry name" value="Tannase/feruloyl_esterase"/>
</dbReference>
<keyword evidence="2" id="KW-0119">Carbohydrate metabolism</keyword>
<evidence type="ECO:0000313" key="9">
    <source>
        <dbReference type="Proteomes" id="UP000809789"/>
    </source>
</evidence>
<evidence type="ECO:0000256" key="1">
    <source>
        <dbReference type="ARBA" id="ARBA00022487"/>
    </source>
</evidence>
<keyword evidence="3" id="KW-0732">Signal</keyword>
<dbReference type="PANTHER" id="PTHR33938">
    <property type="entry name" value="FERULOYL ESTERASE B-RELATED"/>
    <property type="match status" value="1"/>
</dbReference>
<sequence length="232" mass="25332">MSNAVLDVCDGLDGVNDRLIEDPLACQFDVDSFACDAPNPSLDATTCLTQAQLNAAKAIYSGAKRLDNGEQVYPGFAFGSENAWALQQGPLSNMYTTAVLRNLVFKSTSYDSATFNFASDVDLTDRDAGVFIDHISPDLSAFHQSGGKLLVDQGWTDAFNAGQWPIDRLRQTEELFGCDAMIAWVEKGIRLEGIKSTEPGDGSNATRKLCPWPKTAKFVGANSDDWRSYECY</sequence>
<keyword evidence="5" id="KW-1015">Disulfide bond</keyword>
<dbReference type="AlphaFoldDB" id="A0A8K0PHG5"/>
<dbReference type="PANTHER" id="PTHR33938:SF15">
    <property type="entry name" value="FERULOYL ESTERASE B-RELATED"/>
    <property type="match status" value="1"/>
</dbReference>
<keyword evidence="1" id="KW-0719">Serine esterase</keyword>
<organism evidence="8 9">
    <name type="scientific">Elsinoe batatas</name>
    <dbReference type="NCBI Taxonomy" id="2601811"/>
    <lineage>
        <taxon>Eukaryota</taxon>
        <taxon>Fungi</taxon>
        <taxon>Dikarya</taxon>
        <taxon>Ascomycota</taxon>
        <taxon>Pezizomycotina</taxon>
        <taxon>Dothideomycetes</taxon>
        <taxon>Dothideomycetidae</taxon>
        <taxon>Myriangiales</taxon>
        <taxon>Elsinoaceae</taxon>
        <taxon>Elsinoe</taxon>
    </lineage>
</organism>
<keyword evidence="2" id="KW-0624">Polysaccharide degradation</keyword>
<keyword evidence="2" id="KW-0858">Xylan degradation</keyword>
<evidence type="ECO:0000256" key="7">
    <source>
        <dbReference type="RuleBase" id="RU361238"/>
    </source>
</evidence>
<comment type="similarity">
    <text evidence="7">Belongs to the tannase family.</text>
</comment>
<evidence type="ECO:0000256" key="4">
    <source>
        <dbReference type="ARBA" id="ARBA00022801"/>
    </source>
</evidence>
<dbReference type="GO" id="GO:0030600">
    <property type="term" value="F:feruloyl esterase activity"/>
    <property type="evidence" value="ECO:0007669"/>
    <property type="project" value="UniProtKB-EC"/>
</dbReference>
<evidence type="ECO:0000256" key="3">
    <source>
        <dbReference type="ARBA" id="ARBA00022729"/>
    </source>
</evidence>
<dbReference type="EC" id="3.1.1.-" evidence="7"/>
<dbReference type="Pfam" id="PF07519">
    <property type="entry name" value="Tannase"/>
    <property type="match status" value="1"/>
</dbReference>
<gene>
    <name evidence="8" type="ORF">KVT40_001635</name>
</gene>
<dbReference type="EMBL" id="JAESVG020000002">
    <property type="protein sequence ID" value="KAG8630016.1"/>
    <property type="molecule type" value="Genomic_DNA"/>
</dbReference>
<evidence type="ECO:0000256" key="2">
    <source>
        <dbReference type="ARBA" id="ARBA00022651"/>
    </source>
</evidence>
<dbReference type="OrthoDB" id="3039123at2759"/>
<evidence type="ECO:0000256" key="5">
    <source>
        <dbReference type="ARBA" id="ARBA00023157"/>
    </source>
</evidence>
<dbReference type="GO" id="GO:0045493">
    <property type="term" value="P:xylan catabolic process"/>
    <property type="evidence" value="ECO:0007669"/>
    <property type="project" value="UniProtKB-KW"/>
</dbReference>
<reference evidence="8" key="1">
    <citation type="submission" date="2021-07" db="EMBL/GenBank/DDBJ databases">
        <title>Elsinoe batatas strain:CRI-CJ2 Genome sequencing and assembly.</title>
        <authorList>
            <person name="Huang L."/>
        </authorList>
    </citation>
    <scope>NUCLEOTIDE SEQUENCE</scope>
    <source>
        <strain evidence="8">CRI-CJ2</strain>
    </source>
</reference>
<protein>
    <recommendedName>
        <fullName evidence="7">Carboxylic ester hydrolase</fullName>
        <ecNumber evidence="7">3.1.1.-</ecNumber>
    </recommendedName>
</protein>